<feature type="signal peptide" evidence="2">
    <location>
        <begin position="1"/>
        <end position="20"/>
    </location>
</feature>
<comment type="caution">
    <text evidence="4">The sequence shown here is derived from an EMBL/GenBank/DDBJ whole genome shotgun (WGS) entry which is preliminary data.</text>
</comment>
<comment type="similarity">
    <text evidence="1">Belongs to the peptidase S12 family.</text>
</comment>
<keyword evidence="2" id="KW-0732">Signal</keyword>
<dbReference type="AlphaFoldDB" id="A0AAN7ARL6"/>
<reference evidence="4" key="1">
    <citation type="journal article" date="2023" name="Mol. Phylogenet. Evol.">
        <title>Genome-scale phylogeny and comparative genomics of the fungal order Sordariales.</title>
        <authorList>
            <person name="Hensen N."/>
            <person name="Bonometti L."/>
            <person name="Westerberg I."/>
            <person name="Brannstrom I.O."/>
            <person name="Guillou S."/>
            <person name="Cros-Aarteil S."/>
            <person name="Calhoun S."/>
            <person name="Haridas S."/>
            <person name="Kuo A."/>
            <person name="Mondo S."/>
            <person name="Pangilinan J."/>
            <person name="Riley R."/>
            <person name="LaButti K."/>
            <person name="Andreopoulos B."/>
            <person name="Lipzen A."/>
            <person name="Chen C."/>
            <person name="Yan M."/>
            <person name="Daum C."/>
            <person name="Ng V."/>
            <person name="Clum A."/>
            <person name="Steindorff A."/>
            <person name="Ohm R.A."/>
            <person name="Martin F."/>
            <person name="Silar P."/>
            <person name="Natvig D.O."/>
            <person name="Lalanne C."/>
            <person name="Gautier V."/>
            <person name="Ament-Velasquez S.L."/>
            <person name="Kruys A."/>
            <person name="Hutchinson M.I."/>
            <person name="Powell A.J."/>
            <person name="Barry K."/>
            <person name="Miller A.N."/>
            <person name="Grigoriev I.V."/>
            <person name="Debuchy R."/>
            <person name="Gladieux P."/>
            <person name="Hiltunen Thoren M."/>
            <person name="Johannesson H."/>
        </authorList>
    </citation>
    <scope>NUCLEOTIDE SEQUENCE</scope>
    <source>
        <strain evidence="4">CBS 315.58</strain>
    </source>
</reference>
<keyword evidence="5" id="KW-1185">Reference proteome</keyword>
<name>A0AAN7ARL6_9PEZI</name>
<dbReference type="PANTHER" id="PTHR46825:SF14">
    <property type="entry name" value="BETA-LACTAMASE-RELATED DOMAIN-CONTAINING PROTEIN"/>
    <property type="match status" value="1"/>
</dbReference>
<dbReference type="EMBL" id="MU863944">
    <property type="protein sequence ID" value="KAK4198576.1"/>
    <property type="molecule type" value="Genomic_DNA"/>
</dbReference>
<sequence length="554" mass="60422">MSVSIALTTLLALTLQTTRSFSTPAMPTLGRLQRADAQIDEICRVSGVAGASVGILRNGTLIHAHYYGFSDIESQIPAGVHTVYGIGSVTKSFIAATIAQLVHESKGSAHPLTFDTPVRDILPEFNHDDPIINATLTVADVLTHRSGLASLGAMNLAFQGDGDMLIPKDSLFEIVNHLNPIFPLRQSWSYWVWGYAITGAIIEKITGQPLAQAVAERLFHPLEMNEASFSPADFQPGQLARPYAGLSDGSPFPLPKMQVFEGTFFEASGGSGILKEVPFLISNFIPIQNRSIRERSYGLGWVRTQLPNLVSIIGDNAGIWPAEDSPILGTEDTPVFMLYHQGSTVGYYSHVALFPDTDTSVVVLTNSIALSDAADWISRTVIQALLDLKDGNDHVALAKEANKVTVAQYDQLAADLDKLGNACSQDSTVSAAPRSLAGRYRSKSKPFFIDILSGDSDGGNLKMRFQGLEDQAYVPRPLCGDTYEWALTHDESKMRGRYNQADLPLYLIHFDEAQGSLSWTVDPSLPKSDGDAVFWKRADGGDEKQKPLSQWKFM</sequence>
<feature type="chain" id="PRO_5042814879" evidence="2">
    <location>
        <begin position="21"/>
        <end position="554"/>
    </location>
</feature>
<proteinExistence type="inferred from homology"/>
<gene>
    <name evidence="4" type="ORF">QBC40DRAFT_350133</name>
</gene>
<dbReference type="SUPFAM" id="SSF56601">
    <property type="entry name" value="beta-lactamase/transpeptidase-like"/>
    <property type="match status" value="1"/>
</dbReference>
<reference evidence="4" key="2">
    <citation type="submission" date="2023-05" db="EMBL/GenBank/DDBJ databases">
        <authorList>
            <consortium name="Lawrence Berkeley National Laboratory"/>
            <person name="Steindorff A."/>
            <person name="Hensen N."/>
            <person name="Bonometti L."/>
            <person name="Westerberg I."/>
            <person name="Brannstrom I.O."/>
            <person name="Guillou S."/>
            <person name="Cros-Aarteil S."/>
            <person name="Calhoun S."/>
            <person name="Haridas S."/>
            <person name="Kuo A."/>
            <person name="Mondo S."/>
            <person name="Pangilinan J."/>
            <person name="Riley R."/>
            <person name="Labutti K."/>
            <person name="Andreopoulos B."/>
            <person name="Lipzen A."/>
            <person name="Chen C."/>
            <person name="Yanf M."/>
            <person name="Daum C."/>
            <person name="Ng V."/>
            <person name="Clum A."/>
            <person name="Ohm R."/>
            <person name="Martin F."/>
            <person name="Silar P."/>
            <person name="Natvig D."/>
            <person name="Lalanne C."/>
            <person name="Gautier V."/>
            <person name="Ament-Velasquez S.L."/>
            <person name="Kruys A."/>
            <person name="Hutchinson M.I."/>
            <person name="Powell A.J."/>
            <person name="Barry K."/>
            <person name="Miller A.N."/>
            <person name="Grigoriev I.V."/>
            <person name="Debuchy R."/>
            <person name="Gladieux P."/>
            <person name="Thoren M.H."/>
            <person name="Johannesson H."/>
        </authorList>
    </citation>
    <scope>NUCLEOTIDE SEQUENCE</scope>
    <source>
        <strain evidence="4">CBS 315.58</strain>
    </source>
</reference>
<evidence type="ECO:0000313" key="5">
    <source>
        <dbReference type="Proteomes" id="UP001303160"/>
    </source>
</evidence>
<dbReference type="InterPro" id="IPR050491">
    <property type="entry name" value="AmpC-like"/>
</dbReference>
<protein>
    <submittedName>
        <fullName evidence="4">Protein flp</fullName>
    </submittedName>
</protein>
<dbReference type="PANTHER" id="PTHR46825">
    <property type="entry name" value="D-ALANYL-D-ALANINE-CARBOXYPEPTIDASE/ENDOPEPTIDASE AMPH"/>
    <property type="match status" value="1"/>
</dbReference>
<evidence type="ECO:0000313" key="4">
    <source>
        <dbReference type="EMBL" id="KAK4198576.1"/>
    </source>
</evidence>
<feature type="domain" description="Beta-lactamase-related" evidence="3">
    <location>
        <begin position="47"/>
        <end position="253"/>
    </location>
</feature>
<dbReference type="Pfam" id="PF00144">
    <property type="entry name" value="Beta-lactamase"/>
    <property type="match status" value="1"/>
</dbReference>
<dbReference type="InterPro" id="IPR001466">
    <property type="entry name" value="Beta-lactam-related"/>
</dbReference>
<organism evidence="4 5">
    <name type="scientific">Triangularia verruculosa</name>
    <dbReference type="NCBI Taxonomy" id="2587418"/>
    <lineage>
        <taxon>Eukaryota</taxon>
        <taxon>Fungi</taxon>
        <taxon>Dikarya</taxon>
        <taxon>Ascomycota</taxon>
        <taxon>Pezizomycotina</taxon>
        <taxon>Sordariomycetes</taxon>
        <taxon>Sordariomycetidae</taxon>
        <taxon>Sordariales</taxon>
        <taxon>Podosporaceae</taxon>
        <taxon>Triangularia</taxon>
    </lineage>
</organism>
<evidence type="ECO:0000259" key="3">
    <source>
        <dbReference type="Pfam" id="PF00144"/>
    </source>
</evidence>
<accession>A0AAN7ARL6</accession>
<dbReference type="InterPro" id="IPR012338">
    <property type="entry name" value="Beta-lactam/transpept-like"/>
</dbReference>
<dbReference type="Proteomes" id="UP001303160">
    <property type="component" value="Unassembled WGS sequence"/>
</dbReference>
<evidence type="ECO:0000256" key="2">
    <source>
        <dbReference type="SAM" id="SignalP"/>
    </source>
</evidence>
<dbReference type="Gene3D" id="3.40.710.10">
    <property type="entry name" value="DD-peptidase/beta-lactamase superfamily"/>
    <property type="match status" value="1"/>
</dbReference>
<evidence type="ECO:0000256" key="1">
    <source>
        <dbReference type="ARBA" id="ARBA00038215"/>
    </source>
</evidence>